<dbReference type="InterPro" id="IPR021062">
    <property type="entry name" value="ArAE_1_C"/>
</dbReference>
<dbReference type="AlphaFoldDB" id="A0A323THX8"/>
<evidence type="ECO:0000313" key="9">
    <source>
        <dbReference type="Proteomes" id="UP000248214"/>
    </source>
</evidence>
<reference evidence="8 9" key="1">
    <citation type="submission" date="2017-10" db="EMBL/GenBank/DDBJ databases">
        <title>Bacillus sp. nov., a halophilic bacterium isolated from a Keqin Lake.</title>
        <authorList>
            <person name="Wang H."/>
        </authorList>
    </citation>
    <scope>NUCLEOTIDE SEQUENCE [LARGE SCALE GENOMIC DNA]</scope>
    <source>
        <strain evidence="8 9">KQ-12</strain>
    </source>
</reference>
<evidence type="ECO:0000256" key="3">
    <source>
        <dbReference type="ARBA" id="ARBA00022692"/>
    </source>
</evidence>
<proteinExistence type="predicted"/>
<comment type="subcellular location">
    <subcellularLocation>
        <location evidence="1">Cell membrane</location>
        <topology evidence="1">Multi-pass membrane protein</topology>
    </subcellularLocation>
</comment>
<dbReference type="InterPro" id="IPR052984">
    <property type="entry name" value="UPF0421"/>
</dbReference>
<feature type="transmembrane region" description="Helical" evidence="6">
    <location>
        <begin position="53"/>
        <end position="70"/>
    </location>
</feature>
<keyword evidence="3 6" id="KW-0812">Transmembrane</keyword>
<feature type="transmembrane region" description="Helical" evidence="6">
    <location>
        <begin position="125"/>
        <end position="142"/>
    </location>
</feature>
<evidence type="ECO:0000256" key="6">
    <source>
        <dbReference type="SAM" id="Phobius"/>
    </source>
</evidence>
<name>A0A323THX8_9BACI</name>
<accession>A0A323THX8</accession>
<comment type="caution">
    <text evidence="8">The sequence shown here is derived from an EMBL/GenBank/DDBJ whole genome shotgun (WGS) entry which is preliminary data.</text>
</comment>
<evidence type="ECO:0000259" key="7">
    <source>
        <dbReference type="Pfam" id="PF11728"/>
    </source>
</evidence>
<dbReference type="Pfam" id="PF06081">
    <property type="entry name" value="ArAE_1"/>
    <property type="match status" value="1"/>
</dbReference>
<keyword evidence="2" id="KW-1003">Cell membrane</keyword>
<dbReference type="EMBL" id="PDOD01000001">
    <property type="protein sequence ID" value="PYZ94379.1"/>
    <property type="molecule type" value="Genomic_DNA"/>
</dbReference>
<dbReference type="InterPro" id="IPR010343">
    <property type="entry name" value="ArAE_1"/>
</dbReference>
<evidence type="ECO:0000313" key="8">
    <source>
        <dbReference type="EMBL" id="PYZ94379.1"/>
    </source>
</evidence>
<dbReference type="PANTHER" id="PTHR40064:SF1">
    <property type="entry name" value="MEMBRANE PROTEIN"/>
    <property type="match status" value="1"/>
</dbReference>
<organism evidence="8 9">
    <name type="scientific">Salipaludibacillus keqinensis</name>
    <dbReference type="NCBI Taxonomy" id="2045207"/>
    <lineage>
        <taxon>Bacteria</taxon>
        <taxon>Bacillati</taxon>
        <taxon>Bacillota</taxon>
        <taxon>Bacilli</taxon>
        <taxon>Bacillales</taxon>
        <taxon>Bacillaceae</taxon>
    </lineage>
</organism>
<gene>
    <name evidence="8" type="ORF">CR194_02275</name>
</gene>
<dbReference type="RefSeq" id="WP_110608012.1">
    <property type="nucleotide sequence ID" value="NZ_PDOD01000001.1"/>
</dbReference>
<keyword evidence="9" id="KW-1185">Reference proteome</keyword>
<sequence length="322" mass="37241">MFKIGYRTLKTAVGATLAVAIAQALQLDFFASAGILTVLCVQKTRKKSFHSSWVRFLACIIGIVYAIVLFETIGYHPISIGILLLLFIPTTLVLKLQSGIVTSTVIIFHIYTVADLTIPLLVNELALITIGIGIALLMNIYMPSHESQLDNMQQEIEQYFAKIFSEFAYYVRYGDNNWDGIEISEATELLQHAKNHSLQNLENHILRYEDVYYHYFKMREKQLDIIERMMPLLTSIDHHVEQADMLADFMDELSEGVHPKNTAYIYIDKLEELQTSYKNMPLPETREEFEARASLAHLVRELEQYLMIKQQFKPTKEYKIFR</sequence>
<keyword evidence="4 6" id="KW-1133">Transmembrane helix</keyword>
<evidence type="ECO:0000256" key="4">
    <source>
        <dbReference type="ARBA" id="ARBA00022989"/>
    </source>
</evidence>
<dbReference type="GO" id="GO:0005886">
    <property type="term" value="C:plasma membrane"/>
    <property type="evidence" value="ECO:0007669"/>
    <property type="project" value="UniProtKB-SubCell"/>
</dbReference>
<dbReference type="Pfam" id="PF11728">
    <property type="entry name" value="ArAE_1_C"/>
    <property type="match status" value="1"/>
</dbReference>
<dbReference type="InterPro" id="IPR038323">
    <property type="entry name" value="ArAE_1_C_sf"/>
</dbReference>
<dbReference type="Proteomes" id="UP000248214">
    <property type="component" value="Unassembled WGS sequence"/>
</dbReference>
<dbReference type="OrthoDB" id="357521at2"/>
<keyword evidence="5 6" id="KW-0472">Membrane</keyword>
<protein>
    <recommendedName>
        <fullName evidence="7">Putative aromatic acid exporter C-terminal domain-containing protein</fullName>
    </recommendedName>
</protein>
<feature type="domain" description="Putative aromatic acid exporter C-terminal" evidence="7">
    <location>
        <begin position="146"/>
        <end position="310"/>
    </location>
</feature>
<evidence type="ECO:0000256" key="1">
    <source>
        <dbReference type="ARBA" id="ARBA00004651"/>
    </source>
</evidence>
<dbReference type="Gene3D" id="1.20.120.940">
    <property type="entry name" value="Putative aromatic acid exporter, C-terminal domain"/>
    <property type="match status" value="1"/>
</dbReference>
<dbReference type="PANTHER" id="PTHR40064">
    <property type="entry name" value="MEMBRANE PROTEIN-RELATED"/>
    <property type="match status" value="1"/>
</dbReference>
<evidence type="ECO:0000256" key="5">
    <source>
        <dbReference type="ARBA" id="ARBA00023136"/>
    </source>
</evidence>
<evidence type="ECO:0000256" key="2">
    <source>
        <dbReference type="ARBA" id="ARBA00022475"/>
    </source>
</evidence>